<dbReference type="InterPro" id="IPR050547">
    <property type="entry name" value="DEAD_box_RNA_helicases"/>
</dbReference>
<dbReference type="EMBL" id="CP071182">
    <property type="protein sequence ID" value="QSO48832.1"/>
    <property type="molecule type" value="Genomic_DNA"/>
</dbReference>
<keyword evidence="9" id="KW-1185">Reference proteome</keyword>
<dbReference type="GO" id="GO:0005524">
    <property type="term" value="F:ATP binding"/>
    <property type="evidence" value="ECO:0007669"/>
    <property type="project" value="UniProtKB-KW"/>
</dbReference>
<protein>
    <submittedName>
        <fullName evidence="8">DEAD/DEAH box helicase</fullName>
    </submittedName>
</protein>
<evidence type="ECO:0000256" key="2">
    <source>
        <dbReference type="ARBA" id="ARBA00022801"/>
    </source>
</evidence>
<evidence type="ECO:0000313" key="9">
    <source>
        <dbReference type="Proteomes" id="UP000663505"/>
    </source>
</evidence>
<dbReference type="GO" id="GO:0033592">
    <property type="term" value="F:RNA strand annealing activity"/>
    <property type="evidence" value="ECO:0007669"/>
    <property type="project" value="TreeGrafter"/>
</dbReference>
<dbReference type="SUPFAM" id="SSF52540">
    <property type="entry name" value="P-loop containing nucleoside triphosphate hydrolases"/>
    <property type="match status" value="1"/>
</dbReference>
<evidence type="ECO:0000256" key="4">
    <source>
        <dbReference type="ARBA" id="ARBA00022840"/>
    </source>
</evidence>
<dbReference type="PROSITE" id="PS00039">
    <property type="entry name" value="DEAD_ATP_HELICASE"/>
    <property type="match status" value="1"/>
</dbReference>
<keyword evidence="2" id="KW-0378">Hydrolase</keyword>
<feature type="short sequence motif" description="Q motif" evidence="5">
    <location>
        <begin position="4"/>
        <end position="32"/>
    </location>
</feature>
<feature type="domain" description="DEAD-box RNA helicase Q" evidence="7">
    <location>
        <begin position="4"/>
        <end position="32"/>
    </location>
</feature>
<sequence length="261" mass="29310">MSQGSFKDYQLSEAIVRSLDSLGYQHPTDVQNEVIPIALGKRDLVVKSRTGSGKTAAFGIPICELVEWEENKPQALILTPTRELAVQVKEDITNIGRLKRIKATAVYGKEPFARQQAELKQKSHVVVGTPGRVLDHIERGTLDLQRLTSLVIDEADEMLNMGFIKQVEAIIRELPKDRVTMLFSATFPEGVENLCHRHMKNPIDIEIGIEENATMAVQTEHVLFIVKQEDKFNLLTDVTVVENPDSCIIPDFDGYVLFKLT</sequence>
<evidence type="ECO:0000256" key="3">
    <source>
        <dbReference type="ARBA" id="ARBA00022806"/>
    </source>
</evidence>
<dbReference type="CDD" id="cd00268">
    <property type="entry name" value="DEADc"/>
    <property type="match status" value="1"/>
</dbReference>
<gene>
    <name evidence="8" type="ORF">JZ786_07730</name>
</gene>
<dbReference type="PROSITE" id="PS51192">
    <property type="entry name" value="HELICASE_ATP_BIND_1"/>
    <property type="match status" value="1"/>
</dbReference>
<name>A0A9X7W1M2_9BACL</name>
<dbReference type="PANTHER" id="PTHR47963:SF2">
    <property type="entry name" value="ATP-DEPENDENT RNA HELICASE DBPA"/>
    <property type="match status" value="1"/>
</dbReference>
<evidence type="ECO:0000256" key="1">
    <source>
        <dbReference type="ARBA" id="ARBA00022741"/>
    </source>
</evidence>
<keyword evidence="1" id="KW-0547">Nucleotide-binding</keyword>
<accession>A0A9X7W1M2</accession>
<dbReference type="InterPro" id="IPR011545">
    <property type="entry name" value="DEAD/DEAH_box_helicase_dom"/>
</dbReference>
<dbReference type="GO" id="GO:0003724">
    <property type="term" value="F:RNA helicase activity"/>
    <property type="evidence" value="ECO:0007669"/>
    <property type="project" value="InterPro"/>
</dbReference>
<dbReference type="InterPro" id="IPR014001">
    <property type="entry name" value="Helicase_ATP-bd"/>
</dbReference>
<reference evidence="8 9" key="1">
    <citation type="submission" date="2021-02" db="EMBL/GenBank/DDBJ databases">
        <title>Alicyclobacillus curvatus sp. nov. and Alicyclobacillus mengziensis sp. nov., two acidophilic bacteria isolated from acid mine drainage.</title>
        <authorList>
            <person name="Huang Y."/>
        </authorList>
    </citation>
    <scope>NUCLEOTIDE SEQUENCE [LARGE SCALE GENOMIC DNA]</scope>
    <source>
        <strain evidence="8 9">S30H14</strain>
    </source>
</reference>
<evidence type="ECO:0000313" key="8">
    <source>
        <dbReference type="EMBL" id="QSO48832.1"/>
    </source>
</evidence>
<dbReference type="GO" id="GO:0005829">
    <property type="term" value="C:cytosol"/>
    <property type="evidence" value="ECO:0007669"/>
    <property type="project" value="TreeGrafter"/>
</dbReference>
<keyword evidence="4" id="KW-0067">ATP-binding</keyword>
<dbReference type="InterPro" id="IPR000629">
    <property type="entry name" value="RNA-helicase_DEAD-box_CS"/>
</dbReference>
<dbReference type="Gene3D" id="3.40.50.300">
    <property type="entry name" value="P-loop containing nucleotide triphosphate hydrolases"/>
    <property type="match status" value="1"/>
</dbReference>
<evidence type="ECO:0000259" key="7">
    <source>
        <dbReference type="PROSITE" id="PS51195"/>
    </source>
</evidence>
<dbReference type="AlphaFoldDB" id="A0A9X7W1M2"/>
<dbReference type="GO" id="GO:0005840">
    <property type="term" value="C:ribosome"/>
    <property type="evidence" value="ECO:0007669"/>
    <property type="project" value="TreeGrafter"/>
</dbReference>
<keyword evidence="3 8" id="KW-0347">Helicase</keyword>
<evidence type="ECO:0000256" key="5">
    <source>
        <dbReference type="PROSITE-ProRule" id="PRU00552"/>
    </source>
</evidence>
<feature type="domain" description="Helicase ATP-binding" evidence="6">
    <location>
        <begin position="35"/>
        <end position="205"/>
    </location>
</feature>
<dbReference type="PROSITE" id="PS51195">
    <property type="entry name" value="Q_MOTIF"/>
    <property type="match status" value="1"/>
</dbReference>
<organism evidence="8 9">
    <name type="scientific">Alicyclobacillus mengziensis</name>
    <dbReference type="NCBI Taxonomy" id="2931921"/>
    <lineage>
        <taxon>Bacteria</taxon>
        <taxon>Bacillati</taxon>
        <taxon>Bacillota</taxon>
        <taxon>Bacilli</taxon>
        <taxon>Bacillales</taxon>
        <taxon>Alicyclobacillaceae</taxon>
        <taxon>Alicyclobacillus</taxon>
    </lineage>
</organism>
<dbReference type="KEGG" id="afx:JZ786_07730"/>
<evidence type="ECO:0000259" key="6">
    <source>
        <dbReference type="PROSITE" id="PS51192"/>
    </source>
</evidence>
<dbReference type="GO" id="GO:0009409">
    <property type="term" value="P:response to cold"/>
    <property type="evidence" value="ECO:0007669"/>
    <property type="project" value="TreeGrafter"/>
</dbReference>
<dbReference type="PANTHER" id="PTHR47963">
    <property type="entry name" value="DEAD-BOX ATP-DEPENDENT RNA HELICASE 47, MITOCHONDRIAL"/>
    <property type="match status" value="1"/>
</dbReference>
<dbReference type="SMART" id="SM00487">
    <property type="entry name" value="DEXDc"/>
    <property type="match status" value="1"/>
</dbReference>
<dbReference type="InterPro" id="IPR027417">
    <property type="entry name" value="P-loop_NTPase"/>
</dbReference>
<dbReference type="Pfam" id="PF00270">
    <property type="entry name" value="DEAD"/>
    <property type="match status" value="1"/>
</dbReference>
<dbReference type="GO" id="GO:0016787">
    <property type="term" value="F:hydrolase activity"/>
    <property type="evidence" value="ECO:0007669"/>
    <property type="project" value="UniProtKB-KW"/>
</dbReference>
<dbReference type="InterPro" id="IPR014014">
    <property type="entry name" value="RNA_helicase_DEAD_Q_motif"/>
</dbReference>
<proteinExistence type="predicted"/>
<dbReference type="Proteomes" id="UP000663505">
    <property type="component" value="Chromosome"/>
</dbReference>
<dbReference type="InterPro" id="IPR044742">
    <property type="entry name" value="DEAD/DEAH_RhlB"/>
</dbReference>